<organism evidence="11 12">
    <name type="scientific">Paractinoplanes ferrugineus</name>
    <dbReference type="NCBI Taxonomy" id="113564"/>
    <lineage>
        <taxon>Bacteria</taxon>
        <taxon>Bacillati</taxon>
        <taxon>Actinomycetota</taxon>
        <taxon>Actinomycetes</taxon>
        <taxon>Micromonosporales</taxon>
        <taxon>Micromonosporaceae</taxon>
        <taxon>Paractinoplanes</taxon>
    </lineage>
</organism>
<dbReference type="Pfam" id="PF16353">
    <property type="entry name" value="LacZ_4"/>
    <property type="match status" value="1"/>
</dbReference>
<evidence type="ECO:0000256" key="2">
    <source>
        <dbReference type="ARBA" id="ARBA00007401"/>
    </source>
</evidence>
<dbReference type="Pfam" id="PF02836">
    <property type="entry name" value="Glyco_hydro_2_C"/>
    <property type="match status" value="1"/>
</dbReference>
<dbReference type="PRINTS" id="PR00132">
    <property type="entry name" value="GLHYDRLASE2"/>
</dbReference>
<dbReference type="SUPFAM" id="SSF51445">
    <property type="entry name" value="(Trans)glycosidases"/>
    <property type="match status" value="1"/>
</dbReference>
<dbReference type="InterPro" id="IPR023232">
    <property type="entry name" value="Glyco_hydro_2_AS"/>
</dbReference>
<dbReference type="InterPro" id="IPR004199">
    <property type="entry name" value="B-gal_small/dom_5"/>
</dbReference>
<proteinExistence type="inferred from homology"/>
<dbReference type="EC" id="3.2.1.23" evidence="3 8"/>
<evidence type="ECO:0000313" key="11">
    <source>
        <dbReference type="EMBL" id="GIE13119.1"/>
    </source>
</evidence>
<dbReference type="InterPro" id="IPR006104">
    <property type="entry name" value="Glyco_hydro_2_N"/>
</dbReference>
<dbReference type="InterPro" id="IPR013783">
    <property type="entry name" value="Ig-like_fold"/>
</dbReference>
<dbReference type="InterPro" id="IPR036156">
    <property type="entry name" value="Beta-gal/glucu_dom_sf"/>
</dbReference>
<accession>A0A919J5T3</accession>
<dbReference type="PANTHER" id="PTHR46323:SF2">
    <property type="entry name" value="BETA-GALACTOSIDASE"/>
    <property type="match status" value="1"/>
</dbReference>
<dbReference type="Pfam" id="PF02837">
    <property type="entry name" value="Glyco_hydro_2_N"/>
    <property type="match status" value="1"/>
</dbReference>
<dbReference type="Gene3D" id="3.20.20.80">
    <property type="entry name" value="Glycosidases"/>
    <property type="match status" value="1"/>
</dbReference>
<dbReference type="SMART" id="SM01038">
    <property type="entry name" value="Bgal_small_N"/>
    <property type="match status" value="1"/>
</dbReference>
<dbReference type="PROSITE" id="PS00608">
    <property type="entry name" value="GLYCOSYL_HYDROL_F2_2"/>
    <property type="match status" value="1"/>
</dbReference>
<sequence>MMIDPQDRGRSVRRRTVLGGGLAALGAVALPGGIASATPGAAPEVAAAWVDPPNGYPEWNNNIGIFEVNSEPPHATSMPYADLQQALDADRTTSPYRLDLTGTWRFKHVAKPADRDLNFHRTDVDDTGWPTIPVPANWQQHGYDFPIYTNFTYPWSGANGQNENPQPPFAPTRFNPVGQYRRRFDLPAAWPGRRVHLHFEGVKSGFYLWVNGTKVGYREGSYTPAEFDVTDYVRAGSNLVAVEVYRFPDGDWMEDQDMIRLSGIFRPVFLYSVPAVHLRDFTLTTPLRDNYTNADLAVKVAVRNRGAQQSGTYSVEIQLYDANRQAVWPSPLRVPVNVGAVPVGQDATAQGSQAVQGPKLWSAEHPNLYTAVLQLRDPSGAVTQTASARVGFREFTLSGGLMRINGQPVSLRGTNRHETNPDRGQALTREDMVTDIKLMKRLNINAVRTSHYPNNAVWYDLADEYGLYVMDEANLETHGVRDNYPDSNSAWTTAVVDRAVQMVHRDKNHPSVVIWSLGNEAGGGSNFVTMRNAIRSADPTRIVHYEGDNRREVSDIRSRMYESPSTVEGRAKDTSDTRPYVMIEYAHSMGNSTGNFKEYWDIVRRYPILQGGYIWDFVDQGLRRPIPSGGSGTYLAYGGDWGDNPNDGNFCANGIVTADRRPSGKAAEVKRIYQAITVSAGADVTSGVIKITNENLFTNVNEFTGRWALVADGTVVQSGALTAAQLDIAPLTSKTVQLPVQRPTAPAPGEEHFLELSFTLATTTAWADAGYEVARQQLPVNFSSPPIVPTPVADVSALTVTEASDRVTVAGPDFTVVFAKATGTISSFDAMGVRLVNSGPVPNFWRAPTDNDRGNGQPSRNGTWRRAGLDRTVTGFSVSKPSDRAVRIAVTGTLPTSTRSTYTTTYTVYGNGEIKVDNTLHPGATSLPYIPEVGTILFLPAELEQVRYYGRGPEENHWDRNSGSDVGVYSSTVSGQWTGYIRPQENGNKTDVRWVALVNGSGRGLLAFGEPLLEVNASHYTPEDLSTGARHDYQLTRRSEIVLRLNYRQMGVGGNDSWGAQTLDQYKLFANRDYSYTYRLRPLPDVGQALALSRRPVETAGAGSGPQTGAYYRLVAQHSGKAADINGVSTAAGALLIQWSVSSGLNQQFDFVDSGSGYYRIRARHSGLVLQVASSSTGADISQQTDSNAASQQWRVVDQGGGTVSLVNRQSGLAMDVFNASTADGARISQWTPGGGTNQRFTLQRV</sequence>
<dbReference type="Gene3D" id="2.60.40.10">
    <property type="entry name" value="Immunoglobulins"/>
    <property type="match status" value="2"/>
</dbReference>
<dbReference type="InterPro" id="IPR023230">
    <property type="entry name" value="Glyco_hydro_2_CS"/>
</dbReference>
<dbReference type="SMART" id="SM00458">
    <property type="entry name" value="RICIN"/>
    <property type="match status" value="1"/>
</dbReference>
<dbReference type="EMBL" id="BOMM01000047">
    <property type="protein sequence ID" value="GIE13119.1"/>
    <property type="molecule type" value="Genomic_DNA"/>
</dbReference>
<evidence type="ECO:0000256" key="1">
    <source>
        <dbReference type="ARBA" id="ARBA00001412"/>
    </source>
</evidence>
<evidence type="ECO:0000256" key="5">
    <source>
        <dbReference type="ARBA" id="ARBA00022801"/>
    </source>
</evidence>
<protein>
    <recommendedName>
        <fullName evidence="4 8">Beta-galactosidase</fullName>
        <ecNumber evidence="3 8">3.2.1.23</ecNumber>
    </recommendedName>
    <alternativeName>
        <fullName evidence="7 8">Lactase</fullName>
    </alternativeName>
</protein>
<dbReference type="GO" id="GO:0030246">
    <property type="term" value="F:carbohydrate binding"/>
    <property type="evidence" value="ECO:0007669"/>
    <property type="project" value="InterPro"/>
</dbReference>
<keyword evidence="12" id="KW-1185">Reference proteome</keyword>
<dbReference type="CDD" id="cd23458">
    <property type="entry name" value="beta-trefoil_Ricin_AgaB34-like"/>
    <property type="match status" value="1"/>
</dbReference>
<dbReference type="PROSITE" id="PS00719">
    <property type="entry name" value="GLYCOSYL_HYDROL_F2_1"/>
    <property type="match status" value="1"/>
</dbReference>
<feature type="domain" description="Beta galactosidase small chain/" evidence="10">
    <location>
        <begin position="808"/>
        <end position="1081"/>
    </location>
</feature>
<dbReference type="Proteomes" id="UP000598174">
    <property type="component" value="Unassembled WGS sequence"/>
</dbReference>
<dbReference type="Gene3D" id="2.60.120.260">
    <property type="entry name" value="Galactose-binding domain-like"/>
    <property type="match status" value="1"/>
</dbReference>
<dbReference type="InterPro" id="IPR050347">
    <property type="entry name" value="Bact_Beta-galactosidase"/>
</dbReference>
<dbReference type="GO" id="GO:0004565">
    <property type="term" value="F:beta-galactosidase activity"/>
    <property type="evidence" value="ECO:0007669"/>
    <property type="project" value="UniProtKB-EC"/>
</dbReference>
<comment type="caution">
    <text evidence="11">The sequence shown here is derived from an EMBL/GenBank/DDBJ whole genome shotgun (WGS) entry which is preliminary data.</text>
</comment>
<dbReference type="InterPro" id="IPR011013">
    <property type="entry name" value="Gal_mutarotase_sf_dom"/>
</dbReference>
<keyword evidence="6 8" id="KW-0326">Glycosidase</keyword>
<name>A0A919J5T3_9ACTN</name>
<evidence type="ECO:0000256" key="7">
    <source>
        <dbReference type="ARBA" id="ARBA00032230"/>
    </source>
</evidence>
<dbReference type="Gene3D" id="2.70.98.10">
    <property type="match status" value="1"/>
</dbReference>
<dbReference type="GO" id="GO:0009341">
    <property type="term" value="C:beta-galactosidase complex"/>
    <property type="evidence" value="ECO:0007669"/>
    <property type="project" value="InterPro"/>
</dbReference>
<dbReference type="InterPro" id="IPR017853">
    <property type="entry name" value="GH"/>
</dbReference>
<evidence type="ECO:0000313" key="12">
    <source>
        <dbReference type="Proteomes" id="UP000598174"/>
    </source>
</evidence>
<dbReference type="InterPro" id="IPR032312">
    <property type="entry name" value="LacZ_4"/>
</dbReference>
<dbReference type="InterPro" id="IPR014718">
    <property type="entry name" value="GH-type_carb-bd"/>
</dbReference>
<keyword evidence="5 8" id="KW-0378">Hydrolase</keyword>
<dbReference type="SUPFAM" id="SSF74650">
    <property type="entry name" value="Galactose mutarotase-like"/>
    <property type="match status" value="1"/>
</dbReference>
<dbReference type="SUPFAM" id="SSF49785">
    <property type="entry name" value="Galactose-binding domain-like"/>
    <property type="match status" value="1"/>
</dbReference>
<dbReference type="InterPro" id="IPR006103">
    <property type="entry name" value="Glyco_hydro_2_cat"/>
</dbReference>
<dbReference type="InterPro" id="IPR008979">
    <property type="entry name" value="Galactose-bd-like_sf"/>
</dbReference>
<dbReference type="Gene3D" id="2.80.10.50">
    <property type="match status" value="1"/>
</dbReference>
<evidence type="ECO:0000256" key="8">
    <source>
        <dbReference type="RuleBase" id="RU361154"/>
    </source>
</evidence>
<reference evidence="11" key="1">
    <citation type="submission" date="2021-01" db="EMBL/GenBank/DDBJ databases">
        <title>Whole genome shotgun sequence of Actinoplanes ferrugineus NBRC 15555.</title>
        <authorList>
            <person name="Komaki H."/>
            <person name="Tamura T."/>
        </authorList>
    </citation>
    <scope>NUCLEOTIDE SEQUENCE</scope>
    <source>
        <strain evidence="11">NBRC 15555</strain>
    </source>
</reference>
<dbReference type="InterPro" id="IPR006101">
    <property type="entry name" value="Glyco_hydro_2"/>
</dbReference>
<dbReference type="InterPro" id="IPR006102">
    <property type="entry name" value="Ig-like_GH2"/>
</dbReference>
<evidence type="ECO:0000256" key="6">
    <source>
        <dbReference type="ARBA" id="ARBA00023295"/>
    </source>
</evidence>
<dbReference type="GO" id="GO:0005990">
    <property type="term" value="P:lactose catabolic process"/>
    <property type="evidence" value="ECO:0007669"/>
    <property type="project" value="TreeGrafter"/>
</dbReference>
<dbReference type="Pfam" id="PF02929">
    <property type="entry name" value="Bgal_small_N"/>
    <property type="match status" value="1"/>
</dbReference>
<gene>
    <name evidence="11" type="ORF">Afe05nite_49590</name>
</gene>
<dbReference type="InterPro" id="IPR035992">
    <property type="entry name" value="Ricin_B-like_lectins"/>
</dbReference>
<evidence type="ECO:0000259" key="10">
    <source>
        <dbReference type="SMART" id="SM01038"/>
    </source>
</evidence>
<feature type="domain" description="Ricin B lectin" evidence="9">
    <location>
        <begin position="1109"/>
        <end position="1244"/>
    </location>
</feature>
<dbReference type="SUPFAM" id="SSF49303">
    <property type="entry name" value="beta-Galactosidase/glucuronidase domain"/>
    <property type="match status" value="2"/>
</dbReference>
<dbReference type="AlphaFoldDB" id="A0A919J5T3"/>
<dbReference type="PANTHER" id="PTHR46323">
    <property type="entry name" value="BETA-GALACTOSIDASE"/>
    <property type="match status" value="1"/>
</dbReference>
<dbReference type="Pfam" id="PF00703">
    <property type="entry name" value="Glyco_hydro_2"/>
    <property type="match status" value="1"/>
</dbReference>
<dbReference type="SUPFAM" id="SSF50370">
    <property type="entry name" value="Ricin B-like lectins"/>
    <property type="match status" value="1"/>
</dbReference>
<dbReference type="InterPro" id="IPR000772">
    <property type="entry name" value="Ricin_B_lectin"/>
</dbReference>
<comment type="similarity">
    <text evidence="2 8">Belongs to the glycosyl hydrolase 2 family.</text>
</comment>
<dbReference type="FunFam" id="2.60.40.10:FF:000680">
    <property type="entry name" value="Beta-galactosidase"/>
    <property type="match status" value="1"/>
</dbReference>
<evidence type="ECO:0000256" key="4">
    <source>
        <dbReference type="ARBA" id="ARBA00013303"/>
    </source>
</evidence>
<evidence type="ECO:0000256" key="3">
    <source>
        <dbReference type="ARBA" id="ARBA00012756"/>
    </source>
</evidence>
<comment type="catalytic activity">
    <reaction evidence="1 8">
        <text>Hydrolysis of terminal non-reducing beta-D-galactose residues in beta-D-galactosides.</text>
        <dbReference type="EC" id="3.2.1.23"/>
    </reaction>
</comment>
<evidence type="ECO:0000259" key="9">
    <source>
        <dbReference type="SMART" id="SM00458"/>
    </source>
</evidence>
<dbReference type="Pfam" id="PF14200">
    <property type="entry name" value="RicinB_lectin_2"/>
    <property type="match status" value="1"/>
</dbReference>